<keyword evidence="1" id="KW-1133">Transmembrane helix</keyword>
<dbReference type="Proteomes" id="UP000217343">
    <property type="component" value="Chromosome"/>
</dbReference>
<reference evidence="2 3" key="1">
    <citation type="submission" date="2017-06" db="EMBL/GenBank/DDBJ databases">
        <title>Sequencing and comparative analysis of myxobacterial genomes.</title>
        <authorList>
            <person name="Rupp O."/>
            <person name="Goesmann A."/>
            <person name="Sogaard-Andersen L."/>
        </authorList>
    </citation>
    <scope>NUCLEOTIDE SEQUENCE [LARGE SCALE GENOMIC DNA]</scope>
    <source>
        <strain evidence="2 3">DSM 14697</strain>
    </source>
</reference>
<proteinExistence type="predicted"/>
<dbReference type="OrthoDB" id="886421at2"/>
<organism evidence="2 3">
    <name type="scientific">Corallococcus macrosporus DSM 14697</name>
    <dbReference type="NCBI Taxonomy" id="1189310"/>
    <lineage>
        <taxon>Bacteria</taxon>
        <taxon>Pseudomonadati</taxon>
        <taxon>Myxococcota</taxon>
        <taxon>Myxococcia</taxon>
        <taxon>Myxococcales</taxon>
        <taxon>Cystobacterineae</taxon>
        <taxon>Myxococcaceae</taxon>
        <taxon>Corallococcus</taxon>
    </lineage>
</organism>
<keyword evidence="1" id="KW-0472">Membrane</keyword>
<accession>A0A250JYI9</accession>
<dbReference type="EMBL" id="CP022203">
    <property type="protein sequence ID" value="ATB48401.1"/>
    <property type="molecule type" value="Genomic_DNA"/>
</dbReference>
<feature type="transmembrane region" description="Helical" evidence="1">
    <location>
        <begin position="178"/>
        <end position="197"/>
    </location>
</feature>
<dbReference type="RefSeq" id="WP_095959279.1">
    <property type="nucleotide sequence ID" value="NZ_CP022203.1"/>
</dbReference>
<sequence length="217" mass="22776">MGSKKLALEAGGPPRLELSWGWRWKQFTVTLDGKVLGTVDGGADELKRGVFFTLPDGSSLNVLLLSGAFHSGLSVSRNGEALPGSDTDPVQQVKRAANLLYFLAGLNTLLGVVAMVARSDVLEAVGMGLGSIIFGLVVAVLGFFTYRGAPAAPMLAGVLYIADALFTVADTVTSGGRAPIFAIIIRIYIIVTLFRAAKAAGDLRRRAQEEAGVSLQP</sequence>
<keyword evidence="1" id="KW-0812">Transmembrane</keyword>
<gene>
    <name evidence="2" type="ORF">MYMAC_004028</name>
</gene>
<keyword evidence="3" id="KW-1185">Reference proteome</keyword>
<dbReference type="KEGG" id="mmas:MYMAC_004028"/>
<evidence type="ECO:0000313" key="2">
    <source>
        <dbReference type="EMBL" id="ATB48401.1"/>
    </source>
</evidence>
<evidence type="ECO:0000256" key="1">
    <source>
        <dbReference type="SAM" id="Phobius"/>
    </source>
</evidence>
<name>A0A250JYI9_9BACT</name>
<feature type="transmembrane region" description="Helical" evidence="1">
    <location>
        <begin position="99"/>
        <end position="118"/>
    </location>
</feature>
<protein>
    <submittedName>
        <fullName evidence="2">Uncharacterized protein</fullName>
    </submittedName>
</protein>
<feature type="transmembrane region" description="Helical" evidence="1">
    <location>
        <begin position="124"/>
        <end position="144"/>
    </location>
</feature>
<feature type="transmembrane region" description="Helical" evidence="1">
    <location>
        <begin position="151"/>
        <end position="172"/>
    </location>
</feature>
<dbReference type="AlphaFoldDB" id="A0A250JYI9"/>
<evidence type="ECO:0000313" key="3">
    <source>
        <dbReference type="Proteomes" id="UP000217343"/>
    </source>
</evidence>